<keyword evidence="2" id="KW-1185">Reference proteome</keyword>
<name>A0A372EHE2_9BURK</name>
<dbReference type="Proteomes" id="UP000261931">
    <property type="component" value="Unassembled WGS sequence"/>
</dbReference>
<evidence type="ECO:0000313" key="2">
    <source>
        <dbReference type="Proteomes" id="UP000261931"/>
    </source>
</evidence>
<proteinExistence type="predicted"/>
<organism evidence="1 2">
    <name type="scientific">Hydrogenophaga borbori</name>
    <dbReference type="NCBI Taxonomy" id="2294117"/>
    <lineage>
        <taxon>Bacteria</taxon>
        <taxon>Pseudomonadati</taxon>
        <taxon>Pseudomonadota</taxon>
        <taxon>Betaproteobacteria</taxon>
        <taxon>Burkholderiales</taxon>
        <taxon>Comamonadaceae</taxon>
        <taxon>Hydrogenophaga</taxon>
    </lineage>
</organism>
<reference evidence="1 2" key="1">
    <citation type="submission" date="2018-08" db="EMBL/GenBank/DDBJ databases">
        <title>Hydrogenophaga sp. LA-38 isolated from sludge.</title>
        <authorList>
            <person name="Im W.-T."/>
        </authorList>
    </citation>
    <scope>NUCLEOTIDE SEQUENCE [LARGE SCALE GENOMIC DNA]</scope>
    <source>
        <strain evidence="1 2">LA-38</strain>
    </source>
</reference>
<dbReference type="EMBL" id="QVLS01000010">
    <property type="protein sequence ID" value="RFP77747.1"/>
    <property type="molecule type" value="Genomic_DNA"/>
</dbReference>
<evidence type="ECO:0000313" key="1">
    <source>
        <dbReference type="EMBL" id="RFP77747.1"/>
    </source>
</evidence>
<sequence length="143" mass="15569">MSVEAGSYFPPDFKVFAFKEGDLLVSMRGEGKFAVNKILKVDRHQMRAGESILIQGKLFTATEDDYLLIVSAAYGATQFSSMEEASAAAQSGSWRVEIDHVPNRASGAAQGQTLVGNAGVKEAELEGYKRWRQEFLAGRAGVF</sequence>
<comment type="caution">
    <text evidence="1">The sequence shown here is derived from an EMBL/GenBank/DDBJ whole genome shotgun (WGS) entry which is preliminary data.</text>
</comment>
<accession>A0A372EHE2</accession>
<gene>
    <name evidence="1" type="ORF">DY262_15475</name>
</gene>
<protein>
    <submittedName>
        <fullName evidence="1">Uncharacterized protein</fullName>
    </submittedName>
</protein>
<dbReference type="AlphaFoldDB" id="A0A372EHE2"/>